<dbReference type="PATRIC" id="fig|544718.51.peg.380"/>
<dbReference type="STRING" id="544718.AAX25_00686"/>
<accession>A0A1C0B9Y1</accession>
<protein>
    <submittedName>
        <fullName evidence="1">Uncharacterized protein</fullName>
    </submittedName>
</protein>
<dbReference type="AlphaFoldDB" id="A0A1C0B9Y1"/>
<proteinExistence type="predicted"/>
<evidence type="ECO:0000313" key="2">
    <source>
        <dbReference type="Proteomes" id="UP000093281"/>
    </source>
</evidence>
<gene>
    <name evidence="1" type="ORF">AAX29_00392</name>
</gene>
<dbReference type="Proteomes" id="UP000093281">
    <property type="component" value="Unassembled WGS sequence"/>
</dbReference>
<sequence>MNFTNSISKHIAKLVGTLLEEDELQKVLKRKFTKREFKVFVAFEEGKSIEEIKLLLKENDSEEIEKVYKTAIKKLNQEIFKKELIERD</sequence>
<dbReference type="EMBL" id="LCUJ01000001">
    <property type="protein sequence ID" value="OCM00389.1"/>
    <property type="molecule type" value="Genomic_DNA"/>
</dbReference>
<name>A0A1C0B9Y1_9BACT</name>
<organism evidence="1 2">
    <name type="scientific">Aliarcobacter thereius</name>
    <dbReference type="NCBI Taxonomy" id="544718"/>
    <lineage>
        <taxon>Bacteria</taxon>
        <taxon>Pseudomonadati</taxon>
        <taxon>Campylobacterota</taxon>
        <taxon>Epsilonproteobacteria</taxon>
        <taxon>Campylobacterales</taxon>
        <taxon>Arcobacteraceae</taxon>
        <taxon>Aliarcobacter</taxon>
    </lineage>
</organism>
<reference evidence="2" key="1">
    <citation type="submission" date="2015-05" db="EMBL/GenBank/DDBJ databases">
        <authorList>
            <person name="Rovetto F."/>
            <person name="Cocolin L."/>
            <person name="Illeghems K."/>
            <person name="Van Nieuwerburgh F."/>
            <person name="Houf K."/>
        </authorList>
    </citation>
    <scope>NUCLEOTIDE SEQUENCE [LARGE SCALE GENOMIC DNA]</scope>
    <source>
        <strain evidence="2">DU22</strain>
    </source>
</reference>
<dbReference type="OrthoDB" id="5345307at2"/>
<comment type="caution">
    <text evidence="1">The sequence shown here is derived from an EMBL/GenBank/DDBJ whole genome shotgun (WGS) entry which is preliminary data.</text>
</comment>
<dbReference type="RefSeq" id="WP_066185312.1">
    <property type="nucleotide sequence ID" value="NZ_LCUJ01000001.1"/>
</dbReference>
<evidence type="ECO:0000313" key="1">
    <source>
        <dbReference type="EMBL" id="OCM00389.1"/>
    </source>
</evidence>